<keyword evidence="3" id="KW-1185">Reference proteome</keyword>
<organism evidence="2 3">
    <name type="scientific">Chaetomidium leptoderma</name>
    <dbReference type="NCBI Taxonomy" id="669021"/>
    <lineage>
        <taxon>Eukaryota</taxon>
        <taxon>Fungi</taxon>
        <taxon>Dikarya</taxon>
        <taxon>Ascomycota</taxon>
        <taxon>Pezizomycotina</taxon>
        <taxon>Sordariomycetes</taxon>
        <taxon>Sordariomycetidae</taxon>
        <taxon>Sordariales</taxon>
        <taxon>Chaetomiaceae</taxon>
        <taxon>Chaetomidium</taxon>
    </lineage>
</organism>
<dbReference type="AlphaFoldDB" id="A0AAN6VKG8"/>
<evidence type="ECO:0000313" key="2">
    <source>
        <dbReference type="EMBL" id="KAK4153198.1"/>
    </source>
</evidence>
<reference evidence="2" key="1">
    <citation type="journal article" date="2023" name="Mol. Phylogenet. Evol.">
        <title>Genome-scale phylogeny and comparative genomics of the fungal order Sordariales.</title>
        <authorList>
            <person name="Hensen N."/>
            <person name="Bonometti L."/>
            <person name="Westerberg I."/>
            <person name="Brannstrom I.O."/>
            <person name="Guillou S."/>
            <person name="Cros-Aarteil S."/>
            <person name="Calhoun S."/>
            <person name="Haridas S."/>
            <person name="Kuo A."/>
            <person name="Mondo S."/>
            <person name="Pangilinan J."/>
            <person name="Riley R."/>
            <person name="LaButti K."/>
            <person name="Andreopoulos B."/>
            <person name="Lipzen A."/>
            <person name="Chen C."/>
            <person name="Yan M."/>
            <person name="Daum C."/>
            <person name="Ng V."/>
            <person name="Clum A."/>
            <person name="Steindorff A."/>
            <person name="Ohm R.A."/>
            <person name="Martin F."/>
            <person name="Silar P."/>
            <person name="Natvig D.O."/>
            <person name="Lalanne C."/>
            <person name="Gautier V."/>
            <person name="Ament-Velasquez S.L."/>
            <person name="Kruys A."/>
            <person name="Hutchinson M.I."/>
            <person name="Powell A.J."/>
            <person name="Barry K."/>
            <person name="Miller A.N."/>
            <person name="Grigoriev I.V."/>
            <person name="Debuchy R."/>
            <person name="Gladieux P."/>
            <person name="Hiltunen Thoren M."/>
            <person name="Johannesson H."/>
        </authorList>
    </citation>
    <scope>NUCLEOTIDE SEQUENCE</scope>
    <source>
        <strain evidence="2">CBS 538.74</strain>
    </source>
</reference>
<feature type="region of interest" description="Disordered" evidence="1">
    <location>
        <begin position="1"/>
        <end position="87"/>
    </location>
</feature>
<proteinExistence type="predicted"/>
<accession>A0AAN6VKG8</accession>
<reference evidence="2" key="2">
    <citation type="submission" date="2023-05" db="EMBL/GenBank/DDBJ databases">
        <authorList>
            <consortium name="Lawrence Berkeley National Laboratory"/>
            <person name="Steindorff A."/>
            <person name="Hensen N."/>
            <person name="Bonometti L."/>
            <person name="Westerberg I."/>
            <person name="Brannstrom I.O."/>
            <person name="Guillou S."/>
            <person name="Cros-Aarteil S."/>
            <person name="Calhoun S."/>
            <person name="Haridas S."/>
            <person name="Kuo A."/>
            <person name="Mondo S."/>
            <person name="Pangilinan J."/>
            <person name="Riley R."/>
            <person name="Labutti K."/>
            <person name="Andreopoulos B."/>
            <person name="Lipzen A."/>
            <person name="Chen C."/>
            <person name="Yanf M."/>
            <person name="Daum C."/>
            <person name="Ng V."/>
            <person name="Clum A."/>
            <person name="Ohm R."/>
            <person name="Martin F."/>
            <person name="Silar P."/>
            <person name="Natvig D."/>
            <person name="Lalanne C."/>
            <person name="Gautier V."/>
            <person name="Ament-Velasquez S.L."/>
            <person name="Kruys A."/>
            <person name="Hutchinson M.I."/>
            <person name="Powell A.J."/>
            <person name="Barry K."/>
            <person name="Miller A.N."/>
            <person name="Grigoriev I.V."/>
            <person name="Debuchy R."/>
            <person name="Gladieux P."/>
            <person name="Thoren M.H."/>
            <person name="Johannesson H."/>
        </authorList>
    </citation>
    <scope>NUCLEOTIDE SEQUENCE</scope>
    <source>
        <strain evidence="2">CBS 538.74</strain>
    </source>
</reference>
<feature type="compositionally biased region" description="Polar residues" evidence="1">
    <location>
        <begin position="1"/>
        <end position="49"/>
    </location>
</feature>
<dbReference type="Proteomes" id="UP001302745">
    <property type="component" value="Unassembled WGS sequence"/>
</dbReference>
<dbReference type="EMBL" id="MU856948">
    <property type="protein sequence ID" value="KAK4153198.1"/>
    <property type="molecule type" value="Genomic_DNA"/>
</dbReference>
<sequence>MAVSSNTQLASAGASNNSRRGILTPSSSNDTASHASAAGSNNTAGTASNPPGEPSDQLLEYLAQSPTEDGPPYGRFVDQPHTGADPHGRIAFHMALAQRANDRFDEAFQPTARS</sequence>
<protein>
    <submittedName>
        <fullName evidence="2">Uncharacterized protein</fullName>
    </submittedName>
</protein>
<gene>
    <name evidence="2" type="ORF">C8A00DRAFT_34087</name>
</gene>
<evidence type="ECO:0000313" key="3">
    <source>
        <dbReference type="Proteomes" id="UP001302745"/>
    </source>
</evidence>
<name>A0AAN6VKG8_9PEZI</name>
<comment type="caution">
    <text evidence="2">The sequence shown here is derived from an EMBL/GenBank/DDBJ whole genome shotgun (WGS) entry which is preliminary data.</text>
</comment>
<evidence type="ECO:0000256" key="1">
    <source>
        <dbReference type="SAM" id="MobiDB-lite"/>
    </source>
</evidence>